<dbReference type="Proteomes" id="UP000789833">
    <property type="component" value="Unassembled WGS sequence"/>
</dbReference>
<evidence type="ECO:0000313" key="2">
    <source>
        <dbReference type="Proteomes" id="UP000789833"/>
    </source>
</evidence>
<name>A0ABM8YSQ6_9BACI</name>
<dbReference type="Pfam" id="PF13692">
    <property type="entry name" value="Glyco_trans_1_4"/>
    <property type="match status" value="1"/>
</dbReference>
<comment type="caution">
    <text evidence="1">The sequence shown here is derived from an EMBL/GenBank/DDBJ whole genome shotgun (WGS) entry which is preliminary data.</text>
</comment>
<gene>
    <name evidence="1" type="ORF">BACCIP111883_03611</name>
</gene>
<sequence length="332" mass="38180">MNIIIYPPTIDWGFMKQRPQQLMQQFADHGYTVFYCNKTSSEEDIQELAPNLFLVSNHEKFVTKTLPQLRADSTCNVGVWCSWSKLAKELIQYKADWIIYDCVDEFAEWMKYEKEMVQIASAVTCTAERIYNRLKREYPNKNIELIRNAYDKNMGLHLHPSSPHPSIKKKIGYIGAWAPWVDDSLVRRLASKLIDHEIVIIGAEFGKNFTLKHLPNVTFLGQIPHEQLASHLSQMDVCIIPFKITPVTLATNPVKMYEYLATGKPVISSALPECVLAQPYVDIGKNHQEFISKVSYRLSNPGNENERKSYSLSNTWENRVNQAITLINNISH</sequence>
<evidence type="ECO:0008006" key="3">
    <source>
        <dbReference type="Google" id="ProtNLM"/>
    </source>
</evidence>
<dbReference type="SUPFAM" id="SSF53756">
    <property type="entry name" value="UDP-Glycosyltransferase/glycogen phosphorylase"/>
    <property type="match status" value="1"/>
</dbReference>
<dbReference type="EMBL" id="CAKJTJ010000028">
    <property type="protein sequence ID" value="CAG9622820.1"/>
    <property type="molecule type" value="Genomic_DNA"/>
</dbReference>
<keyword evidence="2" id="KW-1185">Reference proteome</keyword>
<reference evidence="1 2" key="1">
    <citation type="submission" date="2021-10" db="EMBL/GenBank/DDBJ databases">
        <authorList>
            <person name="Criscuolo A."/>
        </authorList>
    </citation>
    <scope>NUCLEOTIDE SEQUENCE [LARGE SCALE GENOMIC DNA]</scope>
    <source>
        <strain evidence="2">CIP 111883</strain>
    </source>
</reference>
<evidence type="ECO:0000313" key="1">
    <source>
        <dbReference type="EMBL" id="CAG9622820.1"/>
    </source>
</evidence>
<organism evidence="1 2">
    <name type="scientific">Sutcliffiella rhizosphaerae</name>
    <dbReference type="NCBI Taxonomy" id="2880967"/>
    <lineage>
        <taxon>Bacteria</taxon>
        <taxon>Bacillati</taxon>
        <taxon>Bacillota</taxon>
        <taxon>Bacilli</taxon>
        <taxon>Bacillales</taxon>
        <taxon>Bacillaceae</taxon>
        <taxon>Sutcliffiella</taxon>
    </lineage>
</organism>
<proteinExistence type="predicted"/>
<dbReference type="Gene3D" id="3.40.50.2000">
    <property type="entry name" value="Glycogen Phosphorylase B"/>
    <property type="match status" value="1"/>
</dbReference>
<dbReference type="RefSeq" id="WP_230503707.1">
    <property type="nucleotide sequence ID" value="NZ_CAKJTJ010000028.1"/>
</dbReference>
<protein>
    <recommendedName>
        <fullName evidence="3">Glycosyltransferase</fullName>
    </recommendedName>
</protein>
<accession>A0ABM8YSQ6</accession>